<feature type="transmembrane region" description="Helical" evidence="1">
    <location>
        <begin position="463"/>
        <end position="481"/>
    </location>
</feature>
<dbReference type="Pfam" id="PF12146">
    <property type="entry name" value="Hydrolase_4"/>
    <property type="match status" value="1"/>
</dbReference>
<dbReference type="SUPFAM" id="SSF53474">
    <property type="entry name" value="alpha/beta-Hydrolases"/>
    <property type="match status" value="1"/>
</dbReference>
<evidence type="ECO:0000313" key="4">
    <source>
        <dbReference type="EMBL" id="WJW68285.1"/>
    </source>
</evidence>
<dbReference type="InterPro" id="IPR029058">
    <property type="entry name" value="AB_hydrolase_fold"/>
</dbReference>
<dbReference type="Proteomes" id="UP001431572">
    <property type="component" value="Chromosome 2"/>
</dbReference>
<proteinExistence type="predicted"/>
<feature type="transmembrane region" description="Helical" evidence="1">
    <location>
        <begin position="426"/>
        <end position="451"/>
    </location>
</feature>
<sequence length="574" mass="63556">MAGLAETVSSSGIMRRRGQRILYALVLLLLFSLGLALAFWEIQQYETTLLRKTFILHETGTPPVSVMEISPINATDNSPVLLVAHGYSANKETMQAIGVESALRLNLRVLLLDFPGHGLSPERFSGDLASDQQNDQLVKALNSLYQYTRRTYPDAPVALLGHSMGTGVVARLSARENNFAATILLSPARMPDYPELGYKNLLVLVGDGDISQSLDEAKKVYALSTGMPSDSDYPTEARKVEGAEQGDPLDGTAKRVRVLSGTNHITILYTADTLSEVNSWLDRTLFKSDGKAVRAAILDDQNGAGFRLRWTIVGIIFAVCLIYPVSSLLVDVFKLRAVLSRIPLPPTTSQSLLMAGILLLAEVIAALLWTPVKPPPQLLGLQLGSYLAGFFLVTGLLVLGWLRWYQNRQRFGARFEDYSRYWGGVILTKLTVWVLLPAGLFALVYFTLGWFSANSWESLQFSPARIIPFIGLVLCLLPYFLADECIFRRMPTWRGYFLGLGSKIGLFAVLFGAVMLSPTQLGFLIIILPVLFLLFAVFGLVSLWLFWLMHDFVTNAVLQTLIFAWVIACFFPVV</sequence>
<protein>
    <submittedName>
        <fullName evidence="3">Alpha/beta fold hydrolase</fullName>
    </submittedName>
    <submittedName>
        <fullName evidence="4">Lysophospholipase</fullName>
    </submittedName>
</protein>
<keyword evidence="1" id="KW-0472">Membrane</keyword>
<feature type="transmembrane region" description="Helical" evidence="1">
    <location>
        <begin position="383"/>
        <end position="405"/>
    </location>
</feature>
<feature type="transmembrane region" description="Helical" evidence="1">
    <location>
        <begin position="552"/>
        <end position="573"/>
    </location>
</feature>
<evidence type="ECO:0000256" key="1">
    <source>
        <dbReference type="SAM" id="Phobius"/>
    </source>
</evidence>
<feature type="transmembrane region" description="Helical" evidence="1">
    <location>
        <begin position="493"/>
        <end position="515"/>
    </location>
</feature>
<feature type="transmembrane region" description="Helical" evidence="1">
    <location>
        <begin position="351"/>
        <end position="371"/>
    </location>
</feature>
<dbReference type="Gene3D" id="3.40.50.1820">
    <property type="entry name" value="alpha/beta hydrolase"/>
    <property type="match status" value="1"/>
</dbReference>
<feature type="transmembrane region" description="Helical" evidence="1">
    <location>
        <begin position="21"/>
        <end position="40"/>
    </location>
</feature>
<dbReference type="RefSeq" id="WP_341470189.1">
    <property type="nucleotide sequence ID" value="NZ_CP128400.1"/>
</dbReference>
<reference evidence="3 5" key="1">
    <citation type="submission" date="2020-06" db="EMBL/GenBank/DDBJ databases">
        <title>Anoxygenic phototrophic Chloroflexota member uses a Type I reaction center.</title>
        <authorList>
            <person name="Tsuji J.M."/>
            <person name="Shaw N.A."/>
            <person name="Nagashima S."/>
            <person name="Venkiteswaran J."/>
            <person name="Schiff S.L."/>
            <person name="Hanada S."/>
            <person name="Tank M."/>
            <person name="Neufeld J.D."/>
        </authorList>
    </citation>
    <scope>NUCLEOTIDE SEQUENCE [LARGE SCALE GENOMIC DNA]</scope>
    <source>
        <strain evidence="3">L227-S17</strain>
    </source>
</reference>
<dbReference type="EMBL" id="JACATZ010000003">
    <property type="protein sequence ID" value="NWJ48350.1"/>
    <property type="molecule type" value="Genomic_DNA"/>
</dbReference>
<dbReference type="AlphaFoldDB" id="A0A8T7M886"/>
<keyword evidence="3" id="KW-0378">Hydrolase</keyword>
<feature type="domain" description="Serine aminopeptidase S33" evidence="2">
    <location>
        <begin position="79"/>
        <end position="192"/>
    </location>
</feature>
<evidence type="ECO:0000313" key="5">
    <source>
        <dbReference type="Proteomes" id="UP000521676"/>
    </source>
</evidence>
<name>A0A8T7M886_9CHLR</name>
<dbReference type="GO" id="GO:0016787">
    <property type="term" value="F:hydrolase activity"/>
    <property type="evidence" value="ECO:0007669"/>
    <property type="project" value="UniProtKB-KW"/>
</dbReference>
<organism evidence="3 5">
    <name type="scientific">Candidatus Chlorohelix allophototropha</name>
    <dbReference type="NCBI Taxonomy" id="3003348"/>
    <lineage>
        <taxon>Bacteria</taxon>
        <taxon>Bacillati</taxon>
        <taxon>Chloroflexota</taxon>
        <taxon>Chloroflexia</taxon>
        <taxon>Candidatus Chloroheliales</taxon>
        <taxon>Candidatus Chloroheliaceae</taxon>
        <taxon>Candidatus Chlorohelix</taxon>
    </lineage>
</organism>
<feature type="transmembrane region" description="Helical" evidence="1">
    <location>
        <begin position="310"/>
        <end position="330"/>
    </location>
</feature>
<reference evidence="4" key="2">
    <citation type="journal article" date="2024" name="Nature">
        <title>Anoxygenic phototroph of the Chloroflexota uses a type I reaction centre.</title>
        <authorList>
            <person name="Tsuji J.M."/>
            <person name="Shaw N.A."/>
            <person name="Nagashima S."/>
            <person name="Venkiteswaran J.J."/>
            <person name="Schiff S.L."/>
            <person name="Watanabe T."/>
            <person name="Fukui M."/>
            <person name="Hanada S."/>
            <person name="Tank M."/>
            <person name="Neufeld J.D."/>
        </authorList>
    </citation>
    <scope>NUCLEOTIDE SEQUENCE</scope>
    <source>
        <strain evidence="4">L227-S17</strain>
    </source>
</reference>
<dbReference type="Proteomes" id="UP000521676">
    <property type="component" value="Unassembled WGS sequence"/>
</dbReference>
<accession>A0A8T7M886</accession>
<keyword evidence="1" id="KW-0812">Transmembrane</keyword>
<gene>
    <name evidence="3" type="ORF">HXX08_21040</name>
    <name evidence="4" type="ORF">OZ401_003892</name>
</gene>
<evidence type="ECO:0000259" key="2">
    <source>
        <dbReference type="Pfam" id="PF12146"/>
    </source>
</evidence>
<feature type="transmembrane region" description="Helical" evidence="1">
    <location>
        <begin position="521"/>
        <end position="545"/>
    </location>
</feature>
<keyword evidence="6" id="KW-1185">Reference proteome</keyword>
<dbReference type="EMBL" id="CP128400">
    <property type="protein sequence ID" value="WJW68285.1"/>
    <property type="molecule type" value="Genomic_DNA"/>
</dbReference>
<keyword evidence="1" id="KW-1133">Transmembrane helix</keyword>
<dbReference type="PANTHER" id="PTHR42886:SF29">
    <property type="entry name" value="PUMMELIG, ISOFORM A"/>
    <property type="match status" value="1"/>
</dbReference>
<evidence type="ECO:0000313" key="3">
    <source>
        <dbReference type="EMBL" id="NWJ48350.1"/>
    </source>
</evidence>
<dbReference type="PANTHER" id="PTHR42886">
    <property type="entry name" value="RE40534P-RELATED"/>
    <property type="match status" value="1"/>
</dbReference>
<dbReference type="InterPro" id="IPR022742">
    <property type="entry name" value="Hydrolase_4"/>
</dbReference>
<evidence type="ECO:0000313" key="6">
    <source>
        <dbReference type="Proteomes" id="UP001431572"/>
    </source>
</evidence>